<accession>A0A7X6PLT9</accession>
<dbReference type="SUPFAM" id="SSF140453">
    <property type="entry name" value="EsxAB dimer-like"/>
    <property type="match status" value="1"/>
</dbReference>
<name>A0A7X6PLT9_9CORY</name>
<evidence type="ECO:0000313" key="3">
    <source>
        <dbReference type="Proteomes" id="UP000557899"/>
    </source>
</evidence>
<evidence type="ECO:0000259" key="1">
    <source>
        <dbReference type="Pfam" id="PF06259"/>
    </source>
</evidence>
<sequence>MLPDAPSLRHAAHLLGTDAGWLAEQHDWLTRTVRALPDTGFRGAAAQAAVARMLRLTTPLGAPAEQMLRVAQVLSMTATLQEELDALARRAVRAVEGVPGAEVLLTLLLRDLRALGDLLDHVCARQIDLLCTPLPAEPPSRLGDTPDLGLDAVHELTTLTSGLELPPDVRLLEVGEGRLVAAVGDVETAPAVTTLVPGVGSSDPAGLPVHLDRARTVAQVTGGAAVVWLGYPAPAGLAPALAQGPARAAGAELQLFQRELARRHPAQRRIVVGHSYGSVVAGKAASARGGLYADDLVLLGSPGAGVGSAAEMTLLGDDPQVHAMTHPGDPIGLVAGTHGTDPTTPGFGARVWPGDREGGHSSYWSDPVLLGLLKGWAQKKPRASSE</sequence>
<feature type="domain" description="DUF1023" evidence="1">
    <location>
        <begin position="176"/>
        <end position="334"/>
    </location>
</feature>
<dbReference type="Proteomes" id="UP000557899">
    <property type="component" value="Unassembled WGS sequence"/>
</dbReference>
<dbReference type="AlphaFoldDB" id="A0A7X6PLT9"/>
<gene>
    <name evidence="2" type="ORF">GX859_03535</name>
</gene>
<dbReference type="Pfam" id="PF06259">
    <property type="entry name" value="Abhydrolase_8"/>
    <property type="match status" value="1"/>
</dbReference>
<dbReference type="InterPro" id="IPR029058">
    <property type="entry name" value="AB_hydrolase_fold"/>
</dbReference>
<protein>
    <recommendedName>
        <fullName evidence="1">DUF1023 domain-containing protein</fullName>
    </recommendedName>
</protein>
<dbReference type="InterPro" id="IPR010427">
    <property type="entry name" value="DUF1023"/>
</dbReference>
<dbReference type="SUPFAM" id="SSF53474">
    <property type="entry name" value="alpha/beta-Hydrolases"/>
    <property type="match status" value="1"/>
</dbReference>
<reference evidence="2 3" key="1">
    <citation type="journal article" date="2020" name="Biotechnol. Biofuels">
        <title>New insights from the biogas microbiome by comprehensive genome-resolved metagenomics of nearly 1600 species originating from multiple anaerobic digesters.</title>
        <authorList>
            <person name="Campanaro S."/>
            <person name="Treu L."/>
            <person name="Rodriguez-R L.M."/>
            <person name="Kovalovszki A."/>
            <person name="Ziels R.M."/>
            <person name="Maus I."/>
            <person name="Zhu X."/>
            <person name="Kougias P.G."/>
            <person name="Basile A."/>
            <person name="Luo G."/>
            <person name="Schluter A."/>
            <person name="Konstantinidis K.T."/>
            <person name="Angelidaki I."/>
        </authorList>
    </citation>
    <scope>NUCLEOTIDE SEQUENCE [LARGE SCALE GENOMIC DNA]</scope>
    <source>
        <strain evidence="2">AS15tlH2ME_198</strain>
    </source>
</reference>
<dbReference type="EMBL" id="JAAZHI010000079">
    <property type="protein sequence ID" value="NLA55362.1"/>
    <property type="molecule type" value="Genomic_DNA"/>
</dbReference>
<comment type="caution">
    <text evidence="2">The sequence shown here is derived from an EMBL/GenBank/DDBJ whole genome shotgun (WGS) entry which is preliminary data.</text>
</comment>
<proteinExistence type="predicted"/>
<dbReference type="Gene3D" id="3.40.50.1820">
    <property type="entry name" value="alpha/beta hydrolase"/>
    <property type="match status" value="1"/>
</dbReference>
<dbReference type="InterPro" id="IPR036689">
    <property type="entry name" value="ESAT-6-like_sf"/>
</dbReference>
<organism evidence="2 3">
    <name type="scientific">Corynebacterium humireducens</name>
    <dbReference type="NCBI Taxonomy" id="1223514"/>
    <lineage>
        <taxon>Bacteria</taxon>
        <taxon>Bacillati</taxon>
        <taxon>Actinomycetota</taxon>
        <taxon>Actinomycetes</taxon>
        <taxon>Mycobacteriales</taxon>
        <taxon>Corynebacteriaceae</taxon>
        <taxon>Corynebacterium</taxon>
    </lineage>
</organism>
<evidence type="ECO:0000313" key="2">
    <source>
        <dbReference type="EMBL" id="NLA55362.1"/>
    </source>
</evidence>